<dbReference type="RefSeq" id="XP_012938865.2">
    <property type="nucleotide sequence ID" value="XM_013083411.2"/>
</dbReference>
<dbReference type="Proteomes" id="UP000694888">
    <property type="component" value="Unplaced"/>
</dbReference>
<keyword evidence="1" id="KW-1133">Transmembrane helix</keyword>
<feature type="transmembrane region" description="Helical" evidence="1">
    <location>
        <begin position="89"/>
        <end position="117"/>
    </location>
</feature>
<reference evidence="3" key="1">
    <citation type="submission" date="2025-08" db="UniProtKB">
        <authorList>
            <consortium name="RefSeq"/>
        </authorList>
    </citation>
    <scope>IDENTIFICATION</scope>
</reference>
<keyword evidence="1" id="KW-0472">Membrane</keyword>
<gene>
    <name evidence="3" type="primary">LOC106011970</name>
</gene>
<proteinExistence type="predicted"/>
<sequence>MHSETFSTTDASTYYVTLWNTDATTDQSSTYHFSCAVVTTTSSGVYMTTYPNKCLNSTYQNSSYISESTGFTIVVSTNSTCVPSESTDIGLIIGIVVAVLFIIGIAILVGYLIYVYCYLPKQGASARPGSKVVPDTLPNTAMSQADKNKRMMFTPAPPKSAGPGKQLYGHEAPLSLRRVFLKLCFDLKLLF</sequence>
<keyword evidence="2" id="KW-1185">Reference proteome</keyword>
<name>A0ABM1A1E1_APLCA</name>
<evidence type="ECO:0000256" key="1">
    <source>
        <dbReference type="SAM" id="Phobius"/>
    </source>
</evidence>
<keyword evidence="1" id="KW-0812">Transmembrane</keyword>
<accession>A0ABM1A1E1</accession>
<evidence type="ECO:0000313" key="2">
    <source>
        <dbReference type="Proteomes" id="UP000694888"/>
    </source>
</evidence>
<evidence type="ECO:0000313" key="3">
    <source>
        <dbReference type="RefSeq" id="XP_012938865.2"/>
    </source>
</evidence>
<protein>
    <submittedName>
        <fullName evidence="3">Uncharacterized protein LOC106011970</fullName>
    </submittedName>
</protein>
<dbReference type="GeneID" id="106011970"/>
<organism evidence="2 3">
    <name type="scientific">Aplysia californica</name>
    <name type="common">California sea hare</name>
    <dbReference type="NCBI Taxonomy" id="6500"/>
    <lineage>
        <taxon>Eukaryota</taxon>
        <taxon>Metazoa</taxon>
        <taxon>Spiralia</taxon>
        <taxon>Lophotrochozoa</taxon>
        <taxon>Mollusca</taxon>
        <taxon>Gastropoda</taxon>
        <taxon>Heterobranchia</taxon>
        <taxon>Euthyneura</taxon>
        <taxon>Tectipleura</taxon>
        <taxon>Aplysiida</taxon>
        <taxon>Aplysioidea</taxon>
        <taxon>Aplysiidae</taxon>
        <taxon>Aplysia</taxon>
    </lineage>
</organism>